<keyword evidence="2" id="KW-1185">Reference proteome</keyword>
<protein>
    <submittedName>
        <fullName evidence="1">Uncharacterized protein</fullName>
    </submittedName>
</protein>
<dbReference type="AlphaFoldDB" id="A0A2W2BC11"/>
<name>A0A2W2BC11_9BACT</name>
<reference evidence="1 2" key="1">
    <citation type="submission" date="2018-06" db="EMBL/GenBank/DDBJ databases">
        <title>Mucibacter soli gen. nov., sp. nov., a new member of the family Chitinophagaceae producing mucin.</title>
        <authorList>
            <person name="Kim M.-K."/>
            <person name="Park S."/>
            <person name="Kim T.-S."/>
            <person name="Joung Y."/>
            <person name="Han J.-H."/>
            <person name="Kim S.B."/>
        </authorList>
    </citation>
    <scope>NUCLEOTIDE SEQUENCE [LARGE SCALE GENOMIC DNA]</scope>
    <source>
        <strain evidence="1 2">R1-15</strain>
    </source>
</reference>
<organism evidence="1 2">
    <name type="scientific">Taibaiella soli</name>
    <dbReference type="NCBI Taxonomy" id="1649169"/>
    <lineage>
        <taxon>Bacteria</taxon>
        <taxon>Pseudomonadati</taxon>
        <taxon>Bacteroidota</taxon>
        <taxon>Chitinophagia</taxon>
        <taxon>Chitinophagales</taxon>
        <taxon>Chitinophagaceae</taxon>
        <taxon>Taibaiella</taxon>
    </lineage>
</organism>
<evidence type="ECO:0000313" key="1">
    <source>
        <dbReference type="EMBL" id="PZF73749.1"/>
    </source>
</evidence>
<sequence length="205" mass="23699">MARVFKSEKWGFSYTIPQEYLALIKEEDVRNVASAFSFSSNVRDTISRMYLRSNTEVIIYKMGRVSNESLKQRVSFLEESHKTSNLKVYGNAATDKYDLYYLEGKPDSITRLRLTVFGDSLKEEVVTDSLLSFYFKFQNFSISNDINGRIDLIGEVKRNGSADEMEPATLLFFKKNGNLYLLISSRRKNIKAYDQNLLKQVIEKS</sequence>
<accession>A0A2W2BC11</accession>
<proteinExistence type="predicted"/>
<evidence type="ECO:0000313" key="2">
    <source>
        <dbReference type="Proteomes" id="UP000248745"/>
    </source>
</evidence>
<dbReference type="Proteomes" id="UP000248745">
    <property type="component" value="Unassembled WGS sequence"/>
</dbReference>
<gene>
    <name evidence="1" type="ORF">DN068_07060</name>
</gene>
<comment type="caution">
    <text evidence="1">The sequence shown here is derived from an EMBL/GenBank/DDBJ whole genome shotgun (WGS) entry which is preliminary data.</text>
</comment>
<dbReference type="EMBL" id="QKTW01000010">
    <property type="protein sequence ID" value="PZF73749.1"/>
    <property type="molecule type" value="Genomic_DNA"/>
</dbReference>